<keyword evidence="2 5" id="KW-0812">Transmembrane</keyword>
<evidence type="ECO:0000256" key="1">
    <source>
        <dbReference type="ARBA" id="ARBA00004141"/>
    </source>
</evidence>
<dbReference type="InterPro" id="IPR050638">
    <property type="entry name" value="AA-Vitamin_Transporters"/>
</dbReference>
<evidence type="ECO:0000259" key="6">
    <source>
        <dbReference type="Pfam" id="PF00892"/>
    </source>
</evidence>
<keyword evidence="8" id="KW-1185">Reference proteome</keyword>
<name>A0A3S0VAN5_9GAMM</name>
<feature type="transmembrane region" description="Helical" evidence="5">
    <location>
        <begin position="140"/>
        <end position="159"/>
    </location>
</feature>
<comment type="subcellular location">
    <subcellularLocation>
        <location evidence="1">Membrane</location>
        <topology evidence="1">Multi-pass membrane protein</topology>
    </subcellularLocation>
</comment>
<feature type="transmembrane region" description="Helical" evidence="5">
    <location>
        <begin position="166"/>
        <end position="190"/>
    </location>
</feature>
<evidence type="ECO:0000256" key="3">
    <source>
        <dbReference type="ARBA" id="ARBA00022989"/>
    </source>
</evidence>
<feature type="transmembrane region" description="Helical" evidence="5">
    <location>
        <begin position="7"/>
        <end position="25"/>
    </location>
</feature>
<keyword evidence="3 5" id="KW-1133">Transmembrane helix</keyword>
<evidence type="ECO:0000256" key="5">
    <source>
        <dbReference type="SAM" id="Phobius"/>
    </source>
</evidence>
<proteinExistence type="predicted"/>
<sequence length="296" mass="32490">MPVPHVLLTLLVVFIWGLNFLFVKICLEEISPLLLCALRFFLASVPAIFFIKPPKMPFRTVALYGLIMFALQFALLFLGIYAGMTAGMAALIMQVQIFFSMFFAAIFLDEQPTFLQVAGAFTSFIGIGVVAWHFDNHLSLLGFILILAAAATWGFGNLITKKSPSVNAIALIVWGSFIAFPPLFLCSLLYEGFASAVLSYQHISLKGIGALLYIVYASTWIGYGAWNWLLARYPIGMIVPFTLLIPIIGVLGSVAFLGEPLQTWKIIAGLFVVTGLCINLLNSYAPIKFNKKAVNA</sequence>
<feature type="transmembrane region" description="Helical" evidence="5">
    <location>
        <begin position="88"/>
        <end position="107"/>
    </location>
</feature>
<dbReference type="Pfam" id="PF00892">
    <property type="entry name" value="EamA"/>
    <property type="match status" value="2"/>
</dbReference>
<reference evidence="7 8" key="1">
    <citation type="submission" date="2018-12" db="EMBL/GenBank/DDBJ databases">
        <title>Legionella sp,whole genome shotgun sequence.</title>
        <authorList>
            <person name="Wu H."/>
        </authorList>
    </citation>
    <scope>NUCLEOTIDE SEQUENCE [LARGE SCALE GENOMIC DNA]</scope>
    <source>
        <strain evidence="8">km714</strain>
    </source>
</reference>
<dbReference type="PANTHER" id="PTHR32322">
    <property type="entry name" value="INNER MEMBRANE TRANSPORTER"/>
    <property type="match status" value="1"/>
</dbReference>
<dbReference type="EMBL" id="RZGR01000014">
    <property type="protein sequence ID" value="RUQ88197.1"/>
    <property type="molecule type" value="Genomic_DNA"/>
</dbReference>
<comment type="caution">
    <text evidence="7">The sequence shown here is derived from an EMBL/GenBank/DDBJ whole genome shotgun (WGS) entry which is preliminary data.</text>
</comment>
<dbReference type="RefSeq" id="WP_127111254.1">
    <property type="nucleotide sequence ID" value="NZ_RZGR01000014.1"/>
</dbReference>
<dbReference type="AlphaFoldDB" id="A0A3S0VAN5"/>
<feature type="transmembrane region" description="Helical" evidence="5">
    <location>
        <begin position="237"/>
        <end position="257"/>
    </location>
</feature>
<evidence type="ECO:0000256" key="4">
    <source>
        <dbReference type="ARBA" id="ARBA00023136"/>
    </source>
</evidence>
<feature type="transmembrane region" description="Helical" evidence="5">
    <location>
        <begin position="63"/>
        <end position="82"/>
    </location>
</feature>
<dbReference type="PANTHER" id="PTHR32322:SF9">
    <property type="entry name" value="AMINO-ACID METABOLITE EFFLUX PUMP-RELATED"/>
    <property type="match status" value="1"/>
</dbReference>
<dbReference type="GO" id="GO:0016020">
    <property type="term" value="C:membrane"/>
    <property type="evidence" value="ECO:0007669"/>
    <property type="project" value="UniProtKB-SubCell"/>
</dbReference>
<accession>A0A3S0VAN5</accession>
<feature type="domain" description="EamA" evidence="6">
    <location>
        <begin position="141"/>
        <end position="280"/>
    </location>
</feature>
<gene>
    <name evidence="7" type="ORF">EKM59_05855</name>
</gene>
<keyword evidence="4 5" id="KW-0472">Membrane</keyword>
<dbReference type="Proteomes" id="UP000288012">
    <property type="component" value="Unassembled WGS sequence"/>
</dbReference>
<feature type="transmembrane region" description="Helical" evidence="5">
    <location>
        <begin position="210"/>
        <end position="230"/>
    </location>
</feature>
<dbReference type="InterPro" id="IPR037185">
    <property type="entry name" value="EmrE-like"/>
</dbReference>
<evidence type="ECO:0000256" key="2">
    <source>
        <dbReference type="ARBA" id="ARBA00022692"/>
    </source>
</evidence>
<dbReference type="SUPFAM" id="SSF103481">
    <property type="entry name" value="Multidrug resistance efflux transporter EmrE"/>
    <property type="match status" value="2"/>
</dbReference>
<evidence type="ECO:0000313" key="8">
    <source>
        <dbReference type="Proteomes" id="UP000288012"/>
    </source>
</evidence>
<feature type="domain" description="EamA" evidence="6">
    <location>
        <begin position="6"/>
        <end position="130"/>
    </location>
</feature>
<evidence type="ECO:0000313" key="7">
    <source>
        <dbReference type="EMBL" id="RUQ88197.1"/>
    </source>
</evidence>
<dbReference type="InterPro" id="IPR000620">
    <property type="entry name" value="EamA_dom"/>
</dbReference>
<organism evidence="7 8">
    <name type="scientific">Legionella septentrionalis</name>
    <dbReference type="NCBI Taxonomy" id="2498109"/>
    <lineage>
        <taxon>Bacteria</taxon>
        <taxon>Pseudomonadati</taxon>
        <taxon>Pseudomonadota</taxon>
        <taxon>Gammaproteobacteria</taxon>
        <taxon>Legionellales</taxon>
        <taxon>Legionellaceae</taxon>
        <taxon>Legionella</taxon>
    </lineage>
</organism>
<feature type="transmembrane region" description="Helical" evidence="5">
    <location>
        <begin position="263"/>
        <end position="282"/>
    </location>
</feature>
<protein>
    <submittedName>
        <fullName evidence="7">O-acetylserine/cysteine exporter</fullName>
    </submittedName>
</protein>
<feature type="transmembrane region" description="Helical" evidence="5">
    <location>
        <begin position="114"/>
        <end position="134"/>
    </location>
</feature>